<keyword evidence="3" id="KW-0804">Transcription</keyword>
<evidence type="ECO:0000259" key="4">
    <source>
        <dbReference type="PROSITE" id="PS50949"/>
    </source>
</evidence>
<reference evidence="5 6" key="1">
    <citation type="submission" date="2020-04" db="EMBL/GenBank/DDBJ databases">
        <title>Thermobifida alba genome sequencing and assembly.</title>
        <authorList>
            <person name="Luzics S."/>
            <person name="Horvath B."/>
            <person name="Nagy I."/>
            <person name="Toth A."/>
            <person name="Nagy I."/>
            <person name="Kukolya J."/>
        </authorList>
    </citation>
    <scope>NUCLEOTIDE SEQUENCE [LARGE SCALE GENOMIC DNA]</scope>
    <source>
        <strain evidence="5 6">DSM 43795</strain>
    </source>
</reference>
<protein>
    <submittedName>
        <fullName evidence="5">GntR family transcriptional regulator</fullName>
    </submittedName>
</protein>
<keyword evidence="6" id="KW-1185">Reference proteome</keyword>
<dbReference type="InterPro" id="IPR011711">
    <property type="entry name" value="GntR_C"/>
</dbReference>
<dbReference type="InterPro" id="IPR008920">
    <property type="entry name" value="TF_FadR/GntR_C"/>
</dbReference>
<feature type="domain" description="HTH gntR-type" evidence="4">
    <location>
        <begin position="10"/>
        <end position="77"/>
    </location>
</feature>
<dbReference type="EMBL" id="CP051627">
    <property type="protein sequence ID" value="UPT20903.1"/>
    <property type="molecule type" value="Genomic_DNA"/>
</dbReference>
<dbReference type="Gene3D" id="1.20.120.530">
    <property type="entry name" value="GntR ligand-binding domain-like"/>
    <property type="match status" value="1"/>
</dbReference>
<dbReference type="PRINTS" id="PR00035">
    <property type="entry name" value="HTHGNTR"/>
</dbReference>
<sequence>MSEILPIRPQALGDQVASELRRMIITGRYAPGTSLVESHLAEKFNLSRGPIRDALKTLAAEGLVDTNRRSATVVGLSGADIDELFSLREAMERLALDIALGRNRAGLTDGLRRALHEMRRAAEDRDPTAFTAADLRFHSVFYEAAEHRRLGDVWAQYRPTIEMLLLASNERYTDLTPSVRAHELLARLVEEGDTEAVFAELHEHLDNARRRLRKPYAEQEATPEQE</sequence>
<accession>A0ABY4L348</accession>
<evidence type="ECO:0000256" key="2">
    <source>
        <dbReference type="ARBA" id="ARBA00023125"/>
    </source>
</evidence>
<dbReference type="Pfam" id="PF00392">
    <property type="entry name" value="GntR"/>
    <property type="match status" value="1"/>
</dbReference>
<dbReference type="SMART" id="SM00345">
    <property type="entry name" value="HTH_GNTR"/>
    <property type="match status" value="1"/>
</dbReference>
<dbReference type="PANTHER" id="PTHR43537:SF5">
    <property type="entry name" value="UXU OPERON TRANSCRIPTIONAL REGULATOR"/>
    <property type="match status" value="1"/>
</dbReference>
<keyword evidence="2" id="KW-0238">DNA-binding</keyword>
<dbReference type="SUPFAM" id="SSF48008">
    <property type="entry name" value="GntR ligand-binding domain-like"/>
    <property type="match status" value="1"/>
</dbReference>
<dbReference type="Pfam" id="PF07729">
    <property type="entry name" value="FCD"/>
    <property type="match status" value="1"/>
</dbReference>
<dbReference type="Proteomes" id="UP000832041">
    <property type="component" value="Chromosome"/>
</dbReference>
<organism evidence="5 6">
    <name type="scientific">Thermobifida alba</name>
    <name type="common">Thermomonospora alba</name>
    <dbReference type="NCBI Taxonomy" id="53522"/>
    <lineage>
        <taxon>Bacteria</taxon>
        <taxon>Bacillati</taxon>
        <taxon>Actinomycetota</taxon>
        <taxon>Actinomycetes</taxon>
        <taxon>Streptosporangiales</taxon>
        <taxon>Nocardiopsidaceae</taxon>
        <taxon>Thermobifida</taxon>
    </lineage>
</organism>
<evidence type="ECO:0000313" key="5">
    <source>
        <dbReference type="EMBL" id="UPT20903.1"/>
    </source>
</evidence>
<evidence type="ECO:0000256" key="1">
    <source>
        <dbReference type="ARBA" id="ARBA00023015"/>
    </source>
</evidence>
<dbReference type="InterPro" id="IPR000524">
    <property type="entry name" value="Tscrpt_reg_HTH_GntR"/>
</dbReference>
<proteinExistence type="predicted"/>
<keyword evidence="1" id="KW-0805">Transcription regulation</keyword>
<dbReference type="CDD" id="cd07377">
    <property type="entry name" value="WHTH_GntR"/>
    <property type="match status" value="1"/>
</dbReference>
<dbReference type="SMART" id="SM00895">
    <property type="entry name" value="FCD"/>
    <property type="match status" value="1"/>
</dbReference>
<dbReference type="InterPro" id="IPR036390">
    <property type="entry name" value="WH_DNA-bd_sf"/>
</dbReference>
<dbReference type="PROSITE" id="PS50949">
    <property type="entry name" value="HTH_GNTR"/>
    <property type="match status" value="1"/>
</dbReference>
<dbReference type="InterPro" id="IPR036388">
    <property type="entry name" value="WH-like_DNA-bd_sf"/>
</dbReference>
<evidence type="ECO:0000256" key="3">
    <source>
        <dbReference type="ARBA" id="ARBA00023163"/>
    </source>
</evidence>
<dbReference type="PANTHER" id="PTHR43537">
    <property type="entry name" value="TRANSCRIPTIONAL REGULATOR, GNTR FAMILY"/>
    <property type="match status" value="1"/>
</dbReference>
<dbReference type="SUPFAM" id="SSF46785">
    <property type="entry name" value="Winged helix' DNA-binding domain"/>
    <property type="match status" value="1"/>
</dbReference>
<evidence type="ECO:0000313" key="6">
    <source>
        <dbReference type="Proteomes" id="UP000832041"/>
    </source>
</evidence>
<name>A0ABY4L348_THEAE</name>
<dbReference type="Gene3D" id="1.10.10.10">
    <property type="entry name" value="Winged helix-like DNA-binding domain superfamily/Winged helix DNA-binding domain"/>
    <property type="match status" value="1"/>
</dbReference>
<gene>
    <name evidence="5" type="ORF">FOF52_07960</name>
</gene>
<dbReference type="RefSeq" id="WP_248593195.1">
    <property type="nucleotide sequence ID" value="NZ_BAABEB010000027.1"/>
</dbReference>